<evidence type="ECO:0000256" key="1">
    <source>
        <dbReference type="ARBA" id="ARBA00023015"/>
    </source>
</evidence>
<gene>
    <name evidence="6" type="ORF">BRE01_10800</name>
</gene>
<evidence type="ECO:0008006" key="8">
    <source>
        <dbReference type="Google" id="ProtNLM"/>
    </source>
</evidence>
<evidence type="ECO:0000259" key="4">
    <source>
        <dbReference type="PROSITE" id="PS01124"/>
    </source>
</evidence>
<dbReference type="SMART" id="SM00342">
    <property type="entry name" value="HTH_ARAC"/>
    <property type="match status" value="1"/>
</dbReference>
<accession>A0ABQ0THL9</accession>
<feature type="domain" description="HTH araC/xylS-type" evidence="4">
    <location>
        <begin position="179"/>
        <end position="277"/>
    </location>
</feature>
<dbReference type="InterPro" id="IPR018062">
    <property type="entry name" value="HTH_AraC-typ_CS"/>
</dbReference>
<dbReference type="InterPro" id="IPR050204">
    <property type="entry name" value="AraC_XylS_family_regulators"/>
</dbReference>
<dbReference type="SUPFAM" id="SSF46689">
    <property type="entry name" value="Homeodomain-like"/>
    <property type="match status" value="2"/>
</dbReference>
<dbReference type="PANTHER" id="PTHR46796">
    <property type="entry name" value="HTH-TYPE TRANSCRIPTIONAL ACTIVATOR RHAS-RELATED"/>
    <property type="match status" value="1"/>
</dbReference>
<dbReference type="InterPro" id="IPR018060">
    <property type="entry name" value="HTH_AraC"/>
</dbReference>
<dbReference type="PROSITE" id="PS01124">
    <property type="entry name" value="HTH_ARAC_FAMILY_2"/>
    <property type="match status" value="1"/>
</dbReference>
<evidence type="ECO:0000259" key="5">
    <source>
        <dbReference type="PROSITE" id="PS50983"/>
    </source>
</evidence>
<evidence type="ECO:0000256" key="2">
    <source>
        <dbReference type="ARBA" id="ARBA00023125"/>
    </source>
</evidence>
<keyword evidence="2" id="KW-0238">DNA-binding</keyword>
<keyword evidence="3" id="KW-0804">Transcription</keyword>
<keyword evidence="7" id="KW-1185">Reference proteome</keyword>
<dbReference type="Pfam" id="PF12833">
    <property type="entry name" value="HTH_18"/>
    <property type="match status" value="1"/>
</dbReference>
<evidence type="ECO:0000313" key="6">
    <source>
        <dbReference type="EMBL" id="GED67378.1"/>
    </source>
</evidence>
<dbReference type="PROSITE" id="PS50983">
    <property type="entry name" value="FE_B12_PBP"/>
    <property type="match status" value="1"/>
</dbReference>
<dbReference type="Proteomes" id="UP000319578">
    <property type="component" value="Unassembled WGS sequence"/>
</dbReference>
<protein>
    <recommendedName>
        <fullName evidence="8">AraC family transcriptional regulator</fullName>
    </recommendedName>
</protein>
<dbReference type="EMBL" id="BJON01000004">
    <property type="protein sequence ID" value="GED67378.1"/>
    <property type="molecule type" value="Genomic_DNA"/>
</dbReference>
<dbReference type="Pfam" id="PF01497">
    <property type="entry name" value="Peripla_BP_2"/>
    <property type="match status" value="1"/>
</dbReference>
<dbReference type="Gene3D" id="3.40.50.1980">
    <property type="entry name" value="Nitrogenase molybdenum iron protein domain"/>
    <property type="match status" value="2"/>
</dbReference>
<sequence>MSDHHSDHLHPELTPLSMFVLKSTEQVKLLPGETKSLADLSAHMVVIVTEGTGFFHTKSAPSTITTGSALFVHEESSMQISSAEKEQLGFLLFDFDVLQQGSDSDHVYSPNRSWKPEYEEYFLHSNNRCTELAQTLYLNRRTRDPLEILQNQIRFQQLLHLIWSNPPSSIDEKSSTVVDRTVTYIHTNFADSIGLVDLAKQAGLTPRYYTEIFKKKVGKSPIEYLTSYRMEQAKKLLRESDKRLREVARLIGYEDEFYFSRRFKQQVGVSPSVYIRMSQKHVSPVTLQYAEYLMALGIRPIAAPEDQVLYLREQLQLKEADYIVSLSNDDPEMIKPLEPTFILTDYTEDCSAFSKIAPTIALPWLAHDVFGHFKKIADVLGMQERAASWLKQHEQKVQKAKKFVNGSMNKEETVSILNVRATSLLAYGVRNIGHVLYRSLELTPPAIIQEKLKNDPHFWATPISEKQLSAYAGDWMFVHVFDDDLSRAHLQALMKQESWNQLPAVQKGQVVLLNPTWFAYDPLSLEVQLEEAVQFLTKQKQSWPPYYPNKNGISSMDVKMNSR</sequence>
<comment type="caution">
    <text evidence="6">The sequence shown here is derived from an EMBL/GenBank/DDBJ whole genome shotgun (WGS) entry which is preliminary data.</text>
</comment>
<evidence type="ECO:0000313" key="7">
    <source>
        <dbReference type="Proteomes" id="UP000319578"/>
    </source>
</evidence>
<dbReference type="InterPro" id="IPR009057">
    <property type="entry name" value="Homeodomain-like_sf"/>
</dbReference>
<proteinExistence type="predicted"/>
<dbReference type="Gene3D" id="1.10.10.60">
    <property type="entry name" value="Homeodomain-like"/>
    <property type="match status" value="2"/>
</dbReference>
<evidence type="ECO:0000256" key="3">
    <source>
        <dbReference type="ARBA" id="ARBA00023163"/>
    </source>
</evidence>
<dbReference type="PANTHER" id="PTHR46796:SF13">
    <property type="entry name" value="HTH-TYPE TRANSCRIPTIONAL ACTIVATOR RHAS"/>
    <property type="match status" value="1"/>
</dbReference>
<organism evidence="6 7">
    <name type="scientific">Brevibacillus reuszeri</name>
    <dbReference type="NCBI Taxonomy" id="54915"/>
    <lineage>
        <taxon>Bacteria</taxon>
        <taxon>Bacillati</taxon>
        <taxon>Bacillota</taxon>
        <taxon>Bacilli</taxon>
        <taxon>Bacillales</taxon>
        <taxon>Paenibacillaceae</taxon>
        <taxon>Brevibacillus</taxon>
    </lineage>
</organism>
<keyword evidence="1" id="KW-0805">Transcription regulation</keyword>
<dbReference type="InterPro" id="IPR002491">
    <property type="entry name" value="ABC_transptr_periplasmic_BD"/>
</dbReference>
<dbReference type="PROSITE" id="PS00041">
    <property type="entry name" value="HTH_ARAC_FAMILY_1"/>
    <property type="match status" value="1"/>
</dbReference>
<name>A0ABQ0THL9_9BACL</name>
<dbReference type="SUPFAM" id="SSF53807">
    <property type="entry name" value="Helical backbone' metal receptor"/>
    <property type="match status" value="1"/>
</dbReference>
<feature type="domain" description="Fe/B12 periplasmic-binding" evidence="5">
    <location>
        <begin position="281"/>
        <end position="540"/>
    </location>
</feature>
<dbReference type="RefSeq" id="WP_236700062.1">
    <property type="nucleotide sequence ID" value="NZ_BJON01000004.1"/>
</dbReference>
<reference evidence="6 7" key="1">
    <citation type="submission" date="2019-06" db="EMBL/GenBank/DDBJ databases">
        <title>Whole genome shotgun sequence of Brevibacillus reuszeri NBRC 15719.</title>
        <authorList>
            <person name="Hosoyama A."/>
            <person name="Uohara A."/>
            <person name="Ohji S."/>
            <person name="Ichikawa N."/>
        </authorList>
    </citation>
    <scope>NUCLEOTIDE SEQUENCE [LARGE SCALE GENOMIC DNA]</scope>
    <source>
        <strain evidence="6 7">NBRC 15719</strain>
    </source>
</reference>